<evidence type="ECO:0000313" key="1">
    <source>
        <dbReference type="EMBL" id="QHI36630.1"/>
    </source>
</evidence>
<dbReference type="Proteomes" id="UP000464657">
    <property type="component" value="Chromosome"/>
</dbReference>
<gene>
    <name evidence="1" type="ORF">IMCC3317_19930</name>
</gene>
<dbReference type="KEGG" id="kan:IMCC3317_19930"/>
<dbReference type="AlphaFoldDB" id="A0A7L4ZJB4"/>
<name>A0A7L4ZJB4_9FLAO</name>
<reference evidence="1 2" key="1">
    <citation type="journal article" date="2013" name="Int. J. Syst. Evol. Microbiol.">
        <title>Kordia antarctica sp. nov., isolated from Antarctic seawater.</title>
        <authorList>
            <person name="Baek K."/>
            <person name="Choi A."/>
            <person name="Kang I."/>
            <person name="Lee K."/>
            <person name="Cho J.C."/>
        </authorList>
    </citation>
    <scope>NUCLEOTIDE SEQUENCE [LARGE SCALE GENOMIC DNA]</scope>
    <source>
        <strain evidence="1 2">IMCC3317</strain>
    </source>
</reference>
<protein>
    <submittedName>
        <fullName evidence="1">Uncharacterized protein</fullName>
    </submittedName>
</protein>
<evidence type="ECO:0000313" key="2">
    <source>
        <dbReference type="Proteomes" id="UP000464657"/>
    </source>
</evidence>
<accession>A0A7L4ZJB4</accession>
<keyword evidence="2" id="KW-1185">Reference proteome</keyword>
<dbReference type="EMBL" id="CP019288">
    <property type="protein sequence ID" value="QHI36630.1"/>
    <property type="molecule type" value="Genomic_DNA"/>
</dbReference>
<organism evidence="1 2">
    <name type="scientific">Kordia antarctica</name>
    <dbReference type="NCBI Taxonomy" id="1218801"/>
    <lineage>
        <taxon>Bacteria</taxon>
        <taxon>Pseudomonadati</taxon>
        <taxon>Bacteroidota</taxon>
        <taxon>Flavobacteriia</taxon>
        <taxon>Flavobacteriales</taxon>
        <taxon>Flavobacteriaceae</taxon>
        <taxon>Kordia</taxon>
    </lineage>
</organism>
<sequence length="42" mass="4672">MLELIKKLESTQILEKSAQSTIVGGIDWSRCVCPSVYCCPIK</sequence>
<proteinExistence type="predicted"/>